<dbReference type="InterPro" id="IPR012134">
    <property type="entry name" value="Glu-5-SA_DH"/>
</dbReference>
<evidence type="ECO:0000256" key="2">
    <source>
        <dbReference type="ARBA" id="ARBA00022605"/>
    </source>
</evidence>
<keyword evidence="4 7" id="KW-0521">NADP</keyword>
<dbReference type="Pfam" id="PF00171">
    <property type="entry name" value="Aldedh"/>
    <property type="match status" value="1"/>
</dbReference>
<dbReference type="AlphaFoldDB" id="A0A7C3CAM1"/>
<evidence type="ECO:0000259" key="8">
    <source>
        <dbReference type="Pfam" id="PF00171"/>
    </source>
</evidence>
<dbReference type="InterPro" id="IPR016163">
    <property type="entry name" value="Ald_DH_C"/>
</dbReference>
<dbReference type="GO" id="GO:0004350">
    <property type="term" value="F:glutamate-5-semialdehyde dehydrogenase activity"/>
    <property type="evidence" value="ECO:0007669"/>
    <property type="project" value="UniProtKB-UniRule"/>
</dbReference>
<name>A0A7C3CAM1_9PROT</name>
<dbReference type="EMBL" id="DRMN01000091">
    <property type="protein sequence ID" value="HFB54540.1"/>
    <property type="molecule type" value="Genomic_DNA"/>
</dbReference>
<protein>
    <recommendedName>
        <fullName evidence="7">Gamma-glutamyl phosphate reductase</fullName>
        <shortName evidence="7">GPR</shortName>
        <ecNumber evidence="7">1.2.1.41</ecNumber>
    </recommendedName>
    <alternativeName>
        <fullName evidence="7">Glutamate-5-semialdehyde dehydrogenase</fullName>
    </alternativeName>
    <alternativeName>
        <fullName evidence="7">Glutamyl-gamma-semialdehyde dehydrogenase</fullName>
        <shortName evidence="7">GSA dehydrogenase</shortName>
    </alternativeName>
</protein>
<dbReference type="CDD" id="cd07079">
    <property type="entry name" value="ALDH_F18-19_ProA-GPR"/>
    <property type="match status" value="1"/>
</dbReference>
<dbReference type="HAMAP" id="MF_00412">
    <property type="entry name" value="ProA"/>
    <property type="match status" value="1"/>
</dbReference>
<comment type="function">
    <text evidence="7">Catalyzes the NADPH-dependent reduction of L-glutamate 5-phosphate into L-glutamate 5-semialdehyde and phosphate. The product spontaneously undergoes cyclization to form 1-pyrroline-5-carboxylate.</text>
</comment>
<dbReference type="InterPro" id="IPR016162">
    <property type="entry name" value="Ald_DH_N"/>
</dbReference>
<accession>A0A7C3CAM1</accession>
<dbReference type="PROSITE" id="PS01223">
    <property type="entry name" value="PROA"/>
    <property type="match status" value="1"/>
</dbReference>
<dbReference type="PANTHER" id="PTHR11063:SF8">
    <property type="entry name" value="DELTA-1-PYRROLINE-5-CARBOXYLATE SYNTHASE"/>
    <property type="match status" value="1"/>
</dbReference>
<dbReference type="UniPathway" id="UPA00098">
    <property type="reaction ID" value="UER00360"/>
</dbReference>
<dbReference type="PANTHER" id="PTHR11063">
    <property type="entry name" value="GLUTAMATE SEMIALDEHYDE DEHYDROGENASE"/>
    <property type="match status" value="1"/>
</dbReference>
<gene>
    <name evidence="7" type="primary">proA</name>
    <name evidence="9" type="ORF">ENJ46_01330</name>
</gene>
<dbReference type="GO" id="GO:0055129">
    <property type="term" value="P:L-proline biosynthetic process"/>
    <property type="evidence" value="ECO:0007669"/>
    <property type="project" value="UniProtKB-UniRule"/>
</dbReference>
<dbReference type="Proteomes" id="UP000886042">
    <property type="component" value="Unassembled WGS sequence"/>
</dbReference>
<dbReference type="Gene3D" id="3.40.309.10">
    <property type="entry name" value="Aldehyde Dehydrogenase, Chain A, domain 2"/>
    <property type="match status" value="1"/>
</dbReference>
<proteinExistence type="inferred from homology"/>
<organism evidence="9">
    <name type="scientific">Hellea balneolensis</name>
    <dbReference type="NCBI Taxonomy" id="287478"/>
    <lineage>
        <taxon>Bacteria</taxon>
        <taxon>Pseudomonadati</taxon>
        <taxon>Pseudomonadota</taxon>
        <taxon>Alphaproteobacteria</taxon>
        <taxon>Maricaulales</taxon>
        <taxon>Robiginitomaculaceae</taxon>
        <taxon>Hellea</taxon>
    </lineage>
</organism>
<evidence type="ECO:0000256" key="7">
    <source>
        <dbReference type="HAMAP-Rule" id="MF_00412"/>
    </source>
</evidence>
<dbReference type="InterPro" id="IPR000965">
    <property type="entry name" value="GPR_dom"/>
</dbReference>
<evidence type="ECO:0000313" key="9">
    <source>
        <dbReference type="EMBL" id="HFB54540.1"/>
    </source>
</evidence>
<dbReference type="Gene3D" id="3.40.605.10">
    <property type="entry name" value="Aldehyde Dehydrogenase, Chain A, domain 1"/>
    <property type="match status" value="1"/>
</dbReference>
<feature type="domain" description="Aldehyde dehydrogenase" evidence="8">
    <location>
        <begin position="38"/>
        <end position="269"/>
    </location>
</feature>
<dbReference type="InterPro" id="IPR020593">
    <property type="entry name" value="G-glutamylP_reductase_CS"/>
</dbReference>
<dbReference type="SUPFAM" id="SSF53720">
    <property type="entry name" value="ALDH-like"/>
    <property type="match status" value="1"/>
</dbReference>
<comment type="caution">
    <text evidence="9">The sequence shown here is derived from an EMBL/GenBank/DDBJ whole genome shotgun (WGS) entry which is preliminary data.</text>
</comment>
<dbReference type="NCBIfam" id="TIGR00407">
    <property type="entry name" value="proA"/>
    <property type="match status" value="1"/>
</dbReference>
<dbReference type="PIRSF" id="PIRSF000151">
    <property type="entry name" value="GPR"/>
    <property type="match status" value="1"/>
</dbReference>
<dbReference type="NCBIfam" id="NF001221">
    <property type="entry name" value="PRK00197.1"/>
    <property type="match status" value="1"/>
</dbReference>
<keyword evidence="2 7" id="KW-0028">Amino-acid biosynthesis</keyword>
<dbReference type="GO" id="GO:0050661">
    <property type="term" value="F:NADP binding"/>
    <property type="evidence" value="ECO:0007669"/>
    <property type="project" value="InterPro"/>
</dbReference>
<evidence type="ECO:0000256" key="1">
    <source>
        <dbReference type="ARBA" id="ARBA00004985"/>
    </source>
</evidence>
<keyword evidence="5 7" id="KW-0560">Oxidoreductase</keyword>
<evidence type="ECO:0000256" key="4">
    <source>
        <dbReference type="ARBA" id="ARBA00022857"/>
    </source>
</evidence>
<dbReference type="EC" id="1.2.1.41" evidence="7"/>
<dbReference type="InterPro" id="IPR015590">
    <property type="entry name" value="Aldehyde_DH_dom"/>
</dbReference>
<comment type="catalytic activity">
    <reaction evidence="6 7">
        <text>L-glutamate 5-semialdehyde + phosphate + NADP(+) = L-glutamyl 5-phosphate + NADPH + H(+)</text>
        <dbReference type="Rhea" id="RHEA:19541"/>
        <dbReference type="ChEBI" id="CHEBI:15378"/>
        <dbReference type="ChEBI" id="CHEBI:43474"/>
        <dbReference type="ChEBI" id="CHEBI:57783"/>
        <dbReference type="ChEBI" id="CHEBI:58066"/>
        <dbReference type="ChEBI" id="CHEBI:58274"/>
        <dbReference type="ChEBI" id="CHEBI:58349"/>
        <dbReference type="EC" id="1.2.1.41"/>
    </reaction>
</comment>
<sequence>MLKMGQHARSAANTLRLAKSETRTSAIRHMAIHVRTSAALILEANAQDMKAAKTKGLSSAMLDRLKLTSERIEAMAEGLEAVADLPDPIGQEDARWTRPNGLEIVKVRTPLGVIGMIYESRPNVTADAASLCIKSANACILRGGSESLHSSSAIHQAIIAGLAQAGLPADCVQYVPTTDRDAVGHMLAGLNGTIDLIIPRGGKGLVGRVQRDARVPVLAHLEGLNHTFVHEKADLDMACALIVNAKMRRPGICGSTETLLIDQQVSDYLPVLAEALRRAGCALKGDQTVRNILPDIDPASDEDYRTEYLDAIINIKLVDGVAGAIAHIDAYGSNHTDAIVTDCPKTAARFLAEVDSAIVLHNASTQYADGGEFGFGAEIGIATGRLHARGPVGAQHLTSYKYHVLGTGQVRP</sequence>
<dbReference type="GO" id="GO:0005737">
    <property type="term" value="C:cytoplasm"/>
    <property type="evidence" value="ECO:0007669"/>
    <property type="project" value="UniProtKB-SubCell"/>
</dbReference>
<evidence type="ECO:0000256" key="3">
    <source>
        <dbReference type="ARBA" id="ARBA00022650"/>
    </source>
</evidence>
<evidence type="ECO:0000256" key="6">
    <source>
        <dbReference type="ARBA" id="ARBA00049024"/>
    </source>
</evidence>
<evidence type="ECO:0000256" key="5">
    <source>
        <dbReference type="ARBA" id="ARBA00023002"/>
    </source>
</evidence>
<comment type="subcellular location">
    <subcellularLocation>
        <location evidence="7">Cytoplasm</location>
    </subcellularLocation>
</comment>
<keyword evidence="3 7" id="KW-0641">Proline biosynthesis</keyword>
<dbReference type="InterPro" id="IPR016161">
    <property type="entry name" value="Ald_DH/histidinol_DH"/>
</dbReference>
<keyword evidence="7" id="KW-0963">Cytoplasm</keyword>
<reference evidence="9" key="1">
    <citation type="journal article" date="2020" name="mSystems">
        <title>Genome- and Community-Level Interaction Insights into Carbon Utilization and Element Cycling Functions of Hydrothermarchaeota in Hydrothermal Sediment.</title>
        <authorList>
            <person name="Zhou Z."/>
            <person name="Liu Y."/>
            <person name="Xu W."/>
            <person name="Pan J."/>
            <person name="Luo Z.H."/>
            <person name="Li M."/>
        </authorList>
    </citation>
    <scope>NUCLEOTIDE SEQUENCE [LARGE SCALE GENOMIC DNA]</scope>
    <source>
        <strain evidence="9">HyVt-489</strain>
    </source>
</reference>
<comment type="pathway">
    <text evidence="1 7">Amino-acid biosynthesis; L-proline biosynthesis; L-glutamate 5-semialdehyde from L-glutamate: step 2/2.</text>
</comment>
<comment type="similarity">
    <text evidence="7">Belongs to the gamma-glutamyl phosphate reductase family.</text>
</comment>